<feature type="non-terminal residue" evidence="3">
    <location>
        <position position="193"/>
    </location>
</feature>
<proteinExistence type="predicted"/>
<dbReference type="PANTHER" id="PTHR33050">
    <property type="entry name" value="REVERSE TRANSCRIPTASE DOMAIN-CONTAINING PROTEIN"/>
    <property type="match status" value="1"/>
</dbReference>
<evidence type="ECO:0000313" key="3">
    <source>
        <dbReference type="RefSeq" id="XP_006812000.1"/>
    </source>
</evidence>
<dbReference type="Proteomes" id="UP000694865">
    <property type="component" value="Unplaced"/>
</dbReference>
<keyword evidence="1" id="KW-0472">Membrane</keyword>
<dbReference type="GeneID" id="100367299"/>
<dbReference type="CDD" id="cd09275">
    <property type="entry name" value="RNase_HI_RT_DIRS1"/>
    <property type="match status" value="1"/>
</dbReference>
<evidence type="ECO:0000313" key="2">
    <source>
        <dbReference type="Proteomes" id="UP000694865"/>
    </source>
</evidence>
<accession>A0ABM0LW59</accession>
<name>A0ABM0LW59_SACKO</name>
<protein>
    <submittedName>
        <fullName evidence="3">Uncharacterized protein LOC100367299</fullName>
    </submittedName>
</protein>
<evidence type="ECO:0000256" key="1">
    <source>
        <dbReference type="SAM" id="Phobius"/>
    </source>
</evidence>
<keyword evidence="1" id="KW-0812">Transmembrane</keyword>
<dbReference type="InterPro" id="IPR043502">
    <property type="entry name" value="DNA/RNA_pol_sf"/>
</dbReference>
<keyword evidence="1" id="KW-1133">Transmembrane helix</keyword>
<feature type="transmembrane region" description="Helical" evidence="1">
    <location>
        <begin position="124"/>
        <end position="146"/>
    </location>
</feature>
<feature type="transmembrane region" description="Helical" evidence="1">
    <location>
        <begin position="49"/>
        <end position="70"/>
    </location>
</feature>
<feature type="transmembrane region" description="Helical" evidence="1">
    <location>
        <begin position="158"/>
        <end position="178"/>
    </location>
</feature>
<reference evidence="3" key="1">
    <citation type="submission" date="2025-08" db="UniProtKB">
        <authorList>
            <consortium name="RefSeq"/>
        </authorList>
    </citation>
    <scope>IDENTIFICATION</scope>
    <source>
        <tissue evidence="3">Testes</tissue>
    </source>
</reference>
<dbReference type="RefSeq" id="XP_006812000.1">
    <property type="nucleotide sequence ID" value="XM_006811937.1"/>
</dbReference>
<organism evidence="2 3">
    <name type="scientific">Saccoglossus kowalevskii</name>
    <name type="common">Acorn worm</name>
    <dbReference type="NCBI Taxonomy" id="10224"/>
    <lineage>
        <taxon>Eukaryota</taxon>
        <taxon>Metazoa</taxon>
        <taxon>Hemichordata</taxon>
        <taxon>Enteropneusta</taxon>
        <taxon>Harrimaniidae</taxon>
        <taxon>Saccoglossus</taxon>
    </lineage>
</organism>
<gene>
    <name evidence="3" type="primary">LOC100367299</name>
</gene>
<keyword evidence="2" id="KW-1185">Reference proteome</keyword>
<dbReference type="SUPFAM" id="SSF56672">
    <property type="entry name" value="DNA/RNA polymerases"/>
    <property type="match status" value="1"/>
</dbReference>
<sequence>MGPNTSMVFAGIELDTVQGECRLPQDKLLRCRSLIDTFLVRRKVMPKEIQSLVGTLNFACIVVVPGRAFLRRLIDLTKGIKKPNFYIRLTKEVKADLLVWKQFLDSYNGKTHFMDAIWHSSESLCLFTDAAGSLGYGGIFSSHLFFGEWPADWEVLNIAVLELFPIMLALEVWGHYLSNKQCCCRQRKDLMVL</sequence>
<dbReference type="InterPro" id="IPR052055">
    <property type="entry name" value="Hepadnavirus_pol/RT"/>
</dbReference>
<dbReference type="PANTHER" id="PTHR33050:SF8">
    <property type="entry name" value="REVERSE TRANSCRIPTASE DOMAIN-CONTAINING PROTEIN"/>
    <property type="match status" value="1"/>
</dbReference>